<protein>
    <submittedName>
        <fullName evidence="2">NADAR domain-containing protein</fullName>
    </submittedName>
</protein>
<name>A0A0N5CCA7_STREA</name>
<dbReference type="Proteomes" id="UP000046392">
    <property type="component" value="Unplaced"/>
</dbReference>
<dbReference type="WBParaSite" id="SPAL_0001551600.1">
    <property type="protein sequence ID" value="SPAL_0001551600.1"/>
    <property type="gene ID" value="SPAL_0001551600"/>
</dbReference>
<reference evidence="2" key="1">
    <citation type="submission" date="2017-02" db="UniProtKB">
        <authorList>
            <consortium name="WormBaseParasite"/>
        </authorList>
    </citation>
    <scope>IDENTIFICATION</scope>
</reference>
<evidence type="ECO:0000313" key="2">
    <source>
        <dbReference type="WBParaSite" id="SPAL_0001551600.1"/>
    </source>
</evidence>
<organism evidence="1 2">
    <name type="scientific">Strongyloides papillosus</name>
    <name type="common">Intestinal threadworm</name>
    <dbReference type="NCBI Taxonomy" id="174720"/>
    <lineage>
        <taxon>Eukaryota</taxon>
        <taxon>Metazoa</taxon>
        <taxon>Ecdysozoa</taxon>
        <taxon>Nematoda</taxon>
        <taxon>Chromadorea</taxon>
        <taxon>Rhabditida</taxon>
        <taxon>Tylenchina</taxon>
        <taxon>Panagrolaimomorpha</taxon>
        <taxon>Strongyloidoidea</taxon>
        <taxon>Strongyloididae</taxon>
        <taxon>Strongyloides</taxon>
    </lineage>
</organism>
<sequence>MVLSGEKSLKYRPDYEYNRVAETLLYQAQYAYDYYVHYMYNYLKKRKPLADEDSLKKASHIHAKRCADKVLKGLVAKDMAIKRSFSKQLYWYGSIHGSSNDYQQCEAINNQQKSNLDVYFHNSYLKQNWKYLPNGKYVYENTKFTSLVPICFADSLFLFDFCLLKPEGVSQRCGYLVETAADFNEEKCKLEPALKFTLHVPKNDLQEFNDLEEVYEAKETTNSGGKLTGAKVYYTPKEFDNDIQSIHTACCDKTYDYSFENDHISTKNYTIRQLDDYMKNDKNFLNDENTFYEKFTTDTIEKSPIIFKYRKTPKFNIFGEKDENENIEDKGNETISKAPFNAKVSYFQKITQDPINEGIKSENIFKEKLTEFESNSKVEVLKNDAKTNISFSNAWFNQENKKESDFLDSSSKKTKEHTNDYYFKSRNLSGPKPFKTTNTHLKQQQLTTKQLTKPQKEVLSNDDEFDDDFEISNIPPPLTFNHLEEVKKLREDVIIEKNKAPIENDKKVKMMVIKEDSKESSGILLSPSPCELGNQNRYNKKCNYCKVVSAPPTPMSTPNTLNRAFKETPKETPKGKYKKFNSVKSTTRCKEKYYYSNSISPIPCKSPKRNVNEKSRSLYNDNKKPQFDEESLLNELTSPRYKKTLNRDFLMATPKDKKKKSGKLFSNDRNIVGTIIKLLTPKSMQKTGKMVRA</sequence>
<proteinExistence type="predicted"/>
<accession>A0A0N5CCA7</accession>
<evidence type="ECO:0000313" key="1">
    <source>
        <dbReference type="Proteomes" id="UP000046392"/>
    </source>
</evidence>
<dbReference type="AlphaFoldDB" id="A0A0N5CCA7"/>
<keyword evidence="1" id="KW-1185">Reference proteome</keyword>